<reference evidence="3" key="1">
    <citation type="submission" date="2012-11" db="EMBL/GenBank/DDBJ databases">
        <authorList>
            <person name="Becker E.A."/>
            <person name="Seitzer P."/>
            <person name="Tritt A."/>
            <person name="Larsen D."/>
            <person name="Yao A."/>
            <person name="Wu D."/>
            <person name="Darling A."/>
            <person name="Eisen J.A."/>
            <person name="Facciotti M.T."/>
        </authorList>
    </citation>
    <scope>NUCLEOTIDE SEQUENCE [LARGE SCALE GENOMIC DNA]</scope>
    <source>
        <strain evidence="3">ATCC 29605 / DSM 3757 / JCM 8879 / NBRC 14742 / NCIMB 2012 / VKM B-1768 / DS2</strain>
    </source>
</reference>
<protein>
    <submittedName>
        <fullName evidence="2">Uncharacterized protein</fullName>
    </submittedName>
</protein>
<feature type="region of interest" description="Disordered" evidence="1">
    <location>
        <begin position="18"/>
        <end position="37"/>
    </location>
</feature>
<evidence type="ECO:0000313" key="2">
    <source>
        <dbReference type="EMBL" id="ELY26959.1"/>
    </source>
</evidence>
<evidence type="ECO:0000313" key="3">
    <source>
        <dbReference type="Proteomes" id="UP000011532"/>
    </source>
</evidence>
<proteinExistence type="predicted"/>
<evidence type="ECO:0000256" key="1">
    <source>
        <dbReference type="SAM" id="MobiDB-lite"/>
    </source>
</evidence>
<accession>A0A384KKT6</accession>
<dbReference type="Proteomes" id="UP000011532">
    <property type="component" value="Unassembled WGS sequence"/>
</dbReference>
<organism evidence="2 3">
    <name type="scientific">Haloferax volcanii (strain ATCC 29605 / DSM 3757 / JCM 8879 / NBRC 14742 / NCIMB 2012 / VKM B-1768 / DS2)</name>
    <name type="common">Halobacterium volcanii</name>
    <dbReference type="NCBI Taxonomy" id="309800"/>
    <lineage>
        <taxon>Archaea</taxon>
        <taxon>Methanobacteriati</taxon>
        <taxon>Methanobacteriota</taxon>
        <taxon>Stenosarchaea group</taxon>
        <taxon>Halobacteria</taxon>
        <taxon>Halobacteriales</taxon>
        <taxon>Haloferacaceae</taxon>
        <taxon>Haloferax</taxon>
    </lineage>
</organism>
<sequence>MTACEECVGAFRGRLRDLDSEHERESETSSEPVRIEW</sequence>
<name>A0A384KKT6_HALVD</name>
<comment type="caution">
    <text evidence="2">The sequence shown here is derived from an EMBL/GenBank/DDBJ whole genome shotgun (WGS) entry which is preliminary data.</text>
</comment>
<reference evidence="2 3" key="2">
    <citation type="journal article" date="2014" name="PLoS Genet.">
        <title>Phylogenetically driven sequencing of extremely halophilic archaea reveals strategies for static and dynamic osmo-response.</title>
        <authorList>
            <person name="Becker E.A."/>
            <person name="Seitzer P.M."/>
            <person name="Tritt A."/>
            <person name="Larsen D."/>
            <person name="Krusor M."/>
            <person name="Yao A.I."/>
            <person name="Wu D."/>
            <person name="Madern D."/>
            <person name="Eisen J.A."/>
            <person name="Darling A.E."/>
            <person name="Facciotti M.T."/>
        </authorList>
    </citation>
    <scope>NUCLEOTIDE SEQUENCE [LARGE SCALE GENOMIC DNA]</scope>
    <source>
        <strain evidence="3">ATCC 29605 / DSM 3757 / JCM 8879 / NBRC 14742 / NCIMB 2012 / VKM B-1768 / DS2</strain>
    </source>
</reference>
<dbReference type="EMBL" id="AOHU01000096">
    <property type="protein sequence ID" value="ELY26959.1"/>
    <property type="molecule type" value="Genomic_DNA"/>
</dbReference>
<dbReference type="KEGG" id="hvo:HVO_0872"/>
<dbReference type="AlphaFoldDB" id="A0A384KKT6"/>
<gene>
    <name evidence="2" type="ORF">C498_14378</name>
</gene>